<name>A0AAW7N661_9LACO</name>
<proteinExistence type="predicted"/>
<dbReference type="RefSeq" id="WP_301207400.1">
    <property type="nucleotide sequence ID" value="NZ_JAUIQT010000001.1"/>
</dbReference>
<comment type="caution">
    <text evidence="1">The sequence shown here is derived from an EMBL/GenBank/DDBJ whole genome shotgun (WGS) entry which is preliminary data.</text>
</comment>
<dbReference type="Proteomes" id="UP001174888">
    <property type="component" value="Unassembled WGS sequence"/>
</dbReference>
<protein>
    <submittedName>
        <fullName evidence="1">Uncharacterized protein</fullName>
    </submittedName>
</protein>
<accession>A0AAW7N661</accession>
<organism evidence="1 2">
    <name type="scientific">Ligilactobacillus salivarius</name>
    <dbReference type="NCBI Taxonomy" id="1624"/>
    <lineage>
        <taxon>Bacteria</taxon>
        <taxon>Bacillati</taxon>
        <taxon>Bacillota</taxon>
        <taxon>Bacilli</taxon>
        <taxon>Lactobacillales</taxon>
        <taxon>Lactobacillaceae</taxon>
        <taxon>Ligilactobacillus</taxon>
    </lineage>
</organism>
<reference evidence="1" key="1">
    <citation type="submission" date="2023-07" db="EMBL/GenBank/DDBJ databases">
        <title>Complete genome sequence of Ligilactobacillus salivarius SRCM217594 isolated from Gallus gallus domesticus feces.</title>
        <authorList>
            <person name="Yang H.-G."/>
            <person name="Ryu M.-S."/>
            <person name="Ha G.-S."/>
            <person name="Yang H.-J."/>
            <person name="Jeong D.-Y."/>
        </authorList>
    </citation>
    <scope>NUCLEOTIDE SEQUENCE</scope>
    <source>
        <strain evidence="1">SRCM217594</strain>
    </source>
</reference>
<evidence type="ECO:0000313" key="2">
    <source>
        <dbReference type="Proteomes" id="UP001174888"/>
    </source>
</evidence>
<sequence length="57" mass="7029">MNKRIKKKHQVEDDIAFLAIPKDDSLKLFFIPFEGKRWRRLRKLKYKEVYDYVKGND</sequence>
<evidence type="ECO:0000313" key="1">
    <source>
        <dbReference type="EMBL" id="MDN4834033.1"/>
    </source>
</evidence>
<gene>
    <name evidence="1" type="ORF">QYC35_07450</name>
</gene>
<dbReference type="EMBL" id="JAUIQT010000001">
    <property type="protein sequence ID" value="MDN4834033.1"/>
    <property type="molecule type" value="Genomic_DNA"/>
</dbReference>
<dbReference type="AlphaFoldDB" id="A0AAW7N661"/>